<keyword evidence="2" id="KW-1185">Reference proteome</keyword>
<dbReference type="STRING" id="1147123.SAMN05443428_10420"/>
<dbReference type="Proteomes" id="UP000190105">
    <property type="component" value="Unassembled WGS sequence"/>
</dbReference>
<evidence type="ECO:0000313" key="2">
    <source>
        <dbReference type="Proteomes" id="UP000190105"/>
    </source>
</evidence>
<dbReference type="EMBL" id="FUYH01000004">
    <property type="protein sequence ID" value="SKA81124.1"/>
    <property type="molecule type" value="Genomic_DNA"/>
</dbReference>
<protein>
    <submittedName>
        <fullName evidence="1">Uncharacterized protein</fullName>
    </submittedName>
</protein>
<gene>
    <name evidence="1" type="ORF">SAMN05443428_10420</name>
</gene>
<reference evidence="2" key="1">
    <citation type="submission" date="2017-02" db="EMBL/GenBank/DDBJ databases">
        <authorList>
            <person name="Varghese N."/>
            <person name="Submissions S."/>
        </authorList>
    </citation>
    <scope>NUCLEOTIDE SEQUENCE [LARGE SCALE GENOMIC DNA]</scope>
    <source>
        <strain evidence="2">USBA 833</strain>
    </source>
</reference>
<dbReference type="PANTHER" id="PTHR34351">
    <property type="entry name" value="SLR1927 PROTEIN-RELATED"/>
    <property type="match status" value="1"/>
</dbReference>
<dbReference type="RefSeq" id="WP_078695655.1">
    <property type="nucleotide sequence ID" value="NZ_FUYH01000004.1"/>
</dbReference>
<proteinExistence type="predicted"/>
<evidence type="ECO:0000313" key="1">
    <source>
        <dbReference type="EMBL" id="SKA81124.1"/>
    </source>
</evidence>
<accession>A0A1T4WUZ8</accession>
<dbReference type="PANTHER" id="PTHR34351:SF2">
    <property type="entry name" value="DUF58 DOMAIN-CONTAINING PROTEIN"/>
    <property type="match status" value="1"/>
</dbReference>
<organism evidence="1 2">
    <name type="scientific">Caloramator quimbayensis</name>
    <dbReference type="NCBI Taxonomy" id="1147123"/>
    <lineage>
        <taxon>Bacteria</taxon>
        <taxon>Bacillati</taxon>
        <taxon>Bacillota</taxon>
        <taxon>Clostridia</taxon>
        <taxon>Eubacteriales</taxon>
        <taxon>Clostridiaceae</taxon>
        <taxon>Caloramator</taxon>
    </lineage>
</organism>
<dbReference type="AlphaFoldDB" id="A0A1T4WUZ8"/>
<sequence>MIYAVILLIFIGIILNYLSKKYSYYKLNYKREISKKIVEIDEEFDITVIIENKKMLPVTFINVTEKFPDSIYYKYNANLLKTANYLYHKSSYTLMPYQRIKRTYKAACSKRGKHIFFDVTLTIGDFLGIDTSNISIEFSQYIIAIPKPLNIDEHLKPYGDYYGDISVKRWIIDDPVLTIGIREYTPYDPQKFIHWPSSLKSNKLMVKKFDYTCENTSLIILNIECDKPFWINIDETKIEKCLSFTRTIVGEFQMAGIPYAYIDNIQGSDFSNKNDSISFGYGITLLNQILENLGRASYAVDEEFEVTLKKVLKCSFNYSTTIIITPFIHENYIEYINKLSALSSRCILITMDDKNLSKIDDKVLIFTERSDKNE</sequence>
<name>A0A1T4WUZ8_9CLOT</name>
<dbReference type="OrthoDB" id="9789943at2"/>